<dbReference type="EMBL" id="CATQJL010000112">
    <property type="protein sequence ID" value="CAJ0594600.1"/>
    <property type="molecule type" value="Genomic_DNA"/>
</dbReference>
<protein>
    <submittedName>
        <fullName evidence="1">Uncharacterized protein</fullName>
    </submittedName>
</protein>
<evidence type="ECO:0000313" key="1">
    <source>
        <dbReference type="EMBL" id="CAJ0594600.1"/>
    </source>
</evidence>
<keyword evidence="2" id="KW-1185">Reference proteome</keyword>
<evidence type="ECO:0000313" key="2">
    <source>
        <dbReference type="Proteomes" id="UP001176961"/>
    </source>
</evidence>
<proteinExistence type="predicted"/>
<dbReference type="AlphaFoldDB" id="A0AA36GM53"/>
<reference evidence="1" key="1">
    <citation type="submission" date="2023-07" db="EMBL/GenBank/DDBJ databases">
        <authorList>
            <consortium name="CYATHOMIX"/>
        </authorList>
    </citation>
    <scope>NUCLEOTIDE SEQUENCE</scope>
    <source>
        <strain evidence="1">N/A</strain>
    </source>
</reference>
<sequence length="99" mass="10908">MKPSEFDLLAVGDGLLIPAALCSSYKFAKYAKDLRLLQGQINNLRGQSTPRAGARESSIANSFQHRQQHKWGMDSKHIECLLGGVFASSPWSLTAMLLM</sequence>
<dbReference type="Proteomes" id="UP001176961">
    <property type="component" value="Unassembled WGS sequence"/>
</dbReference>
<comment type="caution">
    <text evidence="1">The sequence shown here is derived from an EMBL/GenBank/DDBJ whole genome shotgun (WGS) entry which is preliminary data.</text>
</comment>
<organism evidence="1 2">
    <name type="scientific">Cylicocyclus nassatus</name>
    <name type="common">Nematode worm</name>
    <dbReference type="NCBI Taxonomy" id="53992"/>
    <lineage>
        <taxon>Eukaryota</taxon>
        <taxon>Metazoa</taxon>
        <taxon>Ecdysozoa</taxon>
        <taxon>Nematoda</taxon>
        <taxon>Chromadorea</taxon>
        <taxon>Rhabditida</taxon>
        <taxon>Rhabditina</taxon>
        <taxon>Rhabditomorpha</taxon>
        <taxon>Strongyloidea</taxon>
        <taxon>Strongylidae</taxon>
        <taxon>Cylicocyclus</taxon>
    </lineage>
</organism>
<name>A0AA36GM53_CYLNA</name>
<gene>
    <name evidence="1" type="ORF">CYNAS_LOCUS6583</name>
</gene>
<accession>A0AA36GM53</accession>